<dbReference type="InterPro" id="IPR014903">
    <property type="entry name" value="DUF1796"/>
</dbReference>
<dbReference type="EMBL" id="JAVRAD010000003">
    <property type="protein sequence ID" value="MDX8329606.1"/>
    <property type="molecule type" value="Genomic_DNA"/>
</dbReference>
<protein>
    <submittedName>
        <fullName evidence="1">DUF1796 family putative cysteine peptidase</fullName>
    </submittedName>
</protein>
<comment type="caution">
    <text evidence="1">The sequence shown here is derived from an EMBL/GenBank/DDBJ whole genome shotgun (WGS) entry which is preliminary data.</text>
</comment>
<gene>
    <name evidence="1" type="ORF">RMS29_10240</name>
</gene>
<reference evidence="1" key="1">
    <citation type="journal article" date="2023" name="Phytobiomes J">
        <title>Deciphering the key players within the bacterial microbiota associated with aerial crown gall tumors on rhododendron: Insights into the gallobiome.</title>
        <authorList>
            <person name="Kuzmanovic N."/>
            <person name="Nesme J."/>
            <person name="Wolf J."/>
            <person name="Neumann-Schaal M."/>
            <person name="Petersen J."/>
            <person name="Fernandez-Gnecco G."/>
            <person name="Sproeer C."/>
            <person name="Bunk B."/>
            <person name="Overmann J."/>
            <person name="Sorensen S.J."/>
            <person name="Idczak E."/>
            <person name="Smalla K."/>
        </authorList>
    </citation>
    <scope>NUCLEOTIDE SEQUENCE [LARGE SCALE GENOMIC DNA]</scope>
    <source>
        <strain evidence="1">Rho-14.1</strain>
    </source>
</reference>
<dbReference type="Proteomes" id="UP001277561">
    <property type="component" value="Unassembled WGS sequence"/>
</dbReference>
<name>A0ABU4VWD8_9HYPH</name>
<sequence>MGHQYISLGAACNAATMMKIAGLRRASYPFDWLLNLEDGLTAVTAIINDDFKEISSADCYEVVHYAQVGSAVPVYRQYPRTYHVHSDPRQNQDAHEDMVRRCDRLRQVLKSTDHLHFVYYRNLSACRGDRSGVSAATVYEQMTAEASQFLSTISSRRRGKTSLLLILEADDEDTNEA</sequence>
<dbReference type="RefSeq" id="WP_320188238.1">
    <property type="nucleotide sequence ID" value="NZ_CP192764.1"/>
</dbReference>
<proteinExistence type="predicted"/>
<evidence type="ECO:0000313" key="1">
    <source>
        <dbReference type="EMBL" id="MDX8329606.1"/>
    </source>
</evidence>
<organism evidence="1 2">
    <name type="scientific">Agrobacterium rosae</name>
    <dbReference type="NCBI Taxonomy" id="1972867"/>
    <lineage>
        <taxon>Bacteria</taxon>
        <taxon>Pseudomonadati</taxon>
        <taxon>Pseudomonadota</taxon>
        <taxon>Alphaproteobacteria</taxon>
        <taxon>Hyphomicrobiales</taxon>
        <taxon>Rhizobiaceae</taxon>
        <taxon>Rhizobium/Agrobacterium group</taxon>
        <taxon>Agrobacterium</taxon>
    </lineage>
</organism>
<evidence type="ECO:0000313" key="2">
    <source>
        <dbReference type="Proteomes" id="UP001277561"/>
    </source>
</evidence>
<accession>A0ABU4VWD8</accession>
<keyword evidence="2" id="KW-1185">Reference proteome</keyword>
<dbReference type="Pfam" id="PF08795">
    <property type="entry name" value="DUF1796"/>
    <property type="match status" value="1"/>
</dbReference>